<keyword evidence="1" id="KW-0732">Signal</keyword>
<accession>A0A848M4K0</accession>
<dbReference type="AlphaFoldDB" id="A0A848M4K0"/>
<dbReference type="InterPro" id="IPR021598">
    <property type="entry name" value="DUF3221"/>
</dbReference>
<reference evidence="2 3" key="1">
    <citation type="submission" date="2020-04" db="EMBL/GenBank/DDBJ databases">
        <title>Paenibacillus algicola sp. nov., a novel marine bacterium producing alginate lyase.</title>
        <authorList>
            <person name="Huang H."/>
        </authorList>
    </citation>
    <scope>NUCLEOTIDE SEQUENCE [LARGE SCALE GENOMIC DNA]</scope>
    <source>
        <strain evidence="2 3">L7-75</strain>
    </source>
</reference>
<feature type="signal peptide" evidence="1">
    <location>
        <begin position="1"/>
        <end position="19"/>
    </location>
</feature>
<name>A0A848M4K0_PAELE</name>
<proteinExistence type="predicted"/>
<dbReference type="Pfam" id="PF11518">
    <property type="entry name" value="DUF3221"/>
    <property type="match status" value="1"/>
</dbReference>
<dbReference type="Gene3D" id="2.40.50.140">
    <property type="entry name" value="Nucleic acid-binding proteins"/>
    <property type="match status" value="1"/>
</dbReference>
<gene>
    <name evidence="2" type="ORF">HII30_05080</name>
</gene>
<dbReference type="Proteomes" id="UP000565468">
    <property type="component" value="Unassembled WGS sequence"/>
</dbReference>
<evidence type="ECO:0000313" key="3">
    <source>
        <dbReference type="Proteomes" id="UP000565468"/>
    </source>
</evidence>
<comment type="caution">
    <text evidence="2">The sequence shown here is derived from an EMBL/GenBank/DDBJ whole genome shotgun (WGS) entry which is preliminary data.</text>
</comment>
<keyword evidence="3" id="KW-1185">Reference proteome</keyword>
<dbReference type="EMBL" id="JABBPN010000003">
    <property type="protein sequence ID" value="NMO95161.1"/>
    <property type="molecule type" value="Genomic_DNA"/>
</dbReference>
<dbReference type="InterPro" id="IPR012340">
    <property type="entry name" value="NA-bd_OB-fold"/>
</dbReference>
<feature type="chain" id="PRO_5038889462" evidence="1">
    <location>
        <begin position="20"/>
        <end position="175"/>
    </location>
</feature>
<dbReference type="RefSeq" id="WP_169503914.1">
    <property type="nucleotide sequence ID" value="NZ_JABBPN010000003.1"/>
</dbReference>
<sequence length="175" mass="19581">MTKIITPLILLLSLLYSNSQVGTSYTPLWGEPGIEGYVVQKEDGRFLVVSSEAQNFSARGGTEEFYDAIWFRGMSEQVSLGEKVQVWYSHVLESYPGQSSAEKLNMLPRISPSGAVMSEAEAVRQALASDKLKEHRVPVVKSVDYDEGHQVWRVLFLVGEISGKQELTIEVKDRK</sequence>
<organism evidence="2 3">
    <name type="scientific">Paenibacillus lemnae</name>
    <dbReference type="NCBI Taxonomy" id="1330551"/>
    <lineage>
        <taxon>Bacteria</taxon>
        <taxon>Bacillati</taxon>
        <taxon>Bacillota</taxon>
        <taxon>Bacilli</taxon>
        <taxon>Bacillales</taxon>
        <taxon>Paenibacillaceae</taxon>
        <taxon>Paenibacillus</taxon>
    </lineage>
</organism>
<evidence type="ECO:0000256" key="1">
    <source>
        <dbReference type="SAM" id="SignalP"/>
    </source>
</evidence>
<protein>
    <submittedName>
        <fullName evidence="2">DUF3221 domain-containing protein</fullName>
    </submittedName>
</protein>
<evidence type="ECO:0000313" key="2">
    <source>
        <dbReference type="EMBL" id="NMO95161.1"/>
    </source>
</evidence>